<dbReference type="AlphaFoldDB" id="A0AAI9ZM14"/>
<dbReference type="GeneID" id="85475684"/>
<dbReference type="Proteomes" id="UP001243989">
    <property type="component" value="Unassembled WGS sequence"/>
</dbReference>
<reference evidence="1" key="1">
    <citation type="submission" date="2021-06" db="EMBL/GenBank/DDBJ databases">
        <title>Comparative genomics, transcriptomics and evolutionary studies reveal genomic signatures of adaptation to plant cell wall in hemibiotrophic fungi.</title>
        <authorList>
            <consortium name="DOE Joint Genome Institute"/>
            <person name="Baroncelli R."/>
            <person name="Diaz J.F."/>
            <person name="Benocci T."/>
            <person name="Peng M."/>
            <person name="Battaglia E."/>
            <person name="Haridas S."/>
            <person name="Andreopoulos W."/>
            <person name="Labutti K."/>
            <person name="Pangilinan J."/>
            <person name="Floch G.L."/>
            <person name="Makela M.R."/>
            <person name="Henrissat B."/>
            <person name="Grigoriev I.V."/>
            <person name="Crouch J.A."/>
            <person name="De Vries R.P."/>
            <person name="Sukno S.A."/>
            <person name="Thon M.R."/>
        </authorList>
    </citation>
    <scope>NUCLEOTIDE SEQUENCE</scope>
    <source>
        <strain evidence="1">CBS 102054</strain>
    </source>
</reference>
<organism evidence="1 2">
    <name type="scientific">Colletotrichum phormii</name>
    <dbReference type="NCBI Taxonomy" id="359342"/>
    <lineage>
        <taxon>Eukaryota</taxon>
        <taxon>Fungi</taxon>
        <taxon>Dikarya</taxon>
        <taxon>Ascomycota</taxon>
        <taxon>Pezizomycotina</taxon>
        <taxon>Sordariomycetes</taxon>
        <taxon>Hypocreomycetidae</taxon>
        <taxon>Glomerellales</taxon>
        <taxon>Glomerellaceae</taxon>
        <taxon>Colletotrichum</taxon>
        <taxon>Colletotrichum acutatum species complex</taxon>
    </lineage>
</organism>
<comment type="caution">
    <text evidence="1">The sequence shown here is derived from an EMBL/GenBank/DDBJ whole genome shotgun (WGS) entry which is preliminary data.</text>
</comment>
<evidence type="ECO:0000313" key="1">
    <source>
        <dbReference type="EMBL" id="KAK1634460.1"/>
    </source>
</evidence>
<keyword evidence="2" id="KW-1185">Reference proteome</keyword>
<protein>
    <submittedName>
        <fullName evidence="1">Uncharacterized protein</fullName>
    </submittedName>
</protein>
<dbReference type="EMBL" id="JAHMHQ010000015">
    <property type="protein sequence ID" value="KAK1634460.1"/>
    <property type="molecule type" value="Genomic_DNA"/>
</dbReference>
<dbReference type="RefSeq" id="XP_060443067.1">
    <property type="nucleotide sequence ID" value="XM_060590822.1"/>
</dbReference>
<gene>
    <name evidence="1" type="ORF">BDP81DRAFT_432864</name>
</gene>
<accession>A0AAI9ZM14</accession>
<sequence>MFRRWPSWSFPEKVSPSYCRVEQNGCCYWCCSQRKAKRLLPDLTELALSLLALAVDAIPKCDSSIGIFLEPCHLDQS</sequence>
<evidence type="ECO:0000313" key="2">
    <source>
        <dbReference type="Proteomes" id="UP001243989"/>
    </source>
</evidence>
<name>A0AAI9ZM14_9PEZI</name>
<proteinExistence type="predicted"/>